<accession>A0A366XY52</accession>
<evidence type="ECO:0000313" key="1">
    <source>
        <dbReference type="EMBL" id="RBW71340.1"/>
    </source>
</evidence>
<comment type="caution">
    <text evidence="1">The sequence shown here is derived from an EMBL/GenBank/DDBJ whole genome shotgun (WGS) entry which is preliminary data.</text>
</comment>
<dbReference type="OrthoDB" id="2878733at2"/>
<dbReference type="Proteomes" id="UP000253314">
    <property type="component" value="Unassembled WGS sequence"/>
</dbReference>
<evidence type="ECO:0000313" key="2">
    <source>
        <dbReference type="Proteomes" id="UP000253314"/>
    </source>
</evidence>
<gene>
    <name evidence="1" type="ORF">DS031_00895</name>
</gene>
<dbReference type="AlphaFoldDB" id="A0A366XY52"/>
<organism evidence="1 2">
    <name type="scientific">Bacillus taeanensis</name>
    <dbReference type="NCBI Taxonomy" id="273032"/>
    <lineage>
        <taxon>Bacteria</taxon>
        <taxon>Bacillati</taxon>
        <taxon>Bacillota</taxon>
        <taxon>Bacilli</taxon>
        <taxon>Bacillales</taxon>
        <taxon>Bacillaceae</taxon>
        <taxon>Bacillus</taxon>
    </lineage>
</organism>
<name>A0A366XY52_9BACI</name>
<sequence length="83" mass="10032">MHSRHTVRYICEEYPSGNRYYFKQELITHDSWQNPESITWSRPRPITERTYVKQKEAGFPTQFHYIEKPPADILYLGSLRVEN</sequence>
<dbReference type="EMBL" id="QOCW01000001">
    <property type="protein sequence ID" value="RBW71340.1"/>
    <property type="molecule type" value="Genomic_DNA"/>
</dbReference>
<reference evidence="1 2" key="1">
    <citation type="submission" date="2018-07" db="EMBL/GenBank/DDBJ databases">
        <title>Lottiidibacillus patelloidae gen. nov., sp. nov., isolated from the intestinal tract of a marine limpet and the reclassification of B. taeanensis BH030017T, B. algicola KMM 3737T and B. hwajinpoensis SW-72T as genus Lottiidibacillus.</title>
        <authorList>
            <person name="Liu R."/>
            <person name="Huang Z."/>
        </authorList>
    </citation>
    <scope>NUCLEOTIDE SEQUENCE [LARGE SCALE GENOMIC DNA]</scope>
    <source>
        <strain evidence="1 2">BH030017</strain>
    </source>
</reference>
<dbReference type="RefSeq" id="WP_113804044.1">
    <property type="nucleotide sequence ID" value="NZ_QOCW01000001.1"/>
</dbReference>
<proteinExistence type="predicted"/>
<protein>
    <submittedName>
        <fullName evidence="1">Uncharacterized protein</fullName>
    </submittedName>
</protein>
<keyword evidence="2" id="KW-1185">Reference proteome</keyword>